<dbReference type="AlphaFoldDB" id="A0A917UUK4"/>
<accession>A0A917UUK4</accession>
<dbReference type="Proteomes" id="UP000658382">
    <property type="component" value="Unassembled WGS sequence"/>
</dbReference>
<keyword evidence="2" id="KW-1185">Reference proteome</keyword>
<protein>
    <submittedName>
        <fullName evidence="1">Uncharacterized protein</fullName>
    </submittedName>
</protein>
<dbReference type="EMBL" id="BMNQ01000004">
    <property type="protein sequence ID" value="GGJ86155.1"/>
    <property type="molecule type" value="Genomic_DNA"/>
</dbReference>
<dbReference type="RefSeq" id="WP_188631572.1">
    <property type="nucleotide sequence ID" value="NZ_BMNQ01000004.1"/>
</dbReference>
<name>A0A917UUK4_9BACI</name>
<evidence type="ECO:0000313" key="2">
    <source>
        <dbReference type="Proteomes" id="UP000658382"/>
    </source>
</evidence>
<evidence type="ECO:0000313" key="1">
    <source>
        <dbReference type="EMBL" id="GGJ86155.1"/>
    </source>
</evidence>
<organism evidence="1 2">
    <name type="scientific">Lentibacillus kapialis</name>
    <dbReference type="NCBI Taxonomy" id="340214"/>
    <lineage>
        <taxon>Bacteria</taxon>
        <taxon>Bacillati</taxon>
        <taxon>Bacillota</taxon>
        <taxon>Bacilli</taxon>
        <taxon>Bacillales</taxon>
        <taxon>Bacillaceae</taxon>
        <taxon>Lentibacillus</taxon>
    </lineage>
</organism>
<gene>
    <name evidence="1" type="ORF">GCM10007063_05830</name>
</gene>
<comment type="caution">
    <text evidence="1">The sequence shown here is derived from an EMBL/GenBank/DDBJ whole genome shotgun (WGS) entry which is preliminary data.</text>
</comment>
<proteinExistence type="predicted"/>
<reference evidence="1" key="2">
    <citation type="submission" date="2020-09" db="EMBL/GenBank/DDBJ databases">
        <authorList>
            <person name="Sun Q."/>
            <person name="Ohkuma M."/>
        </authorList>
    </citation>
    <scope>NUCLEOTIDE SEQUENCE</scope>
    <source>
        <strain evidence="1">JCM 12580</strain>
    </source>
</reference>
<reference evidence="1" key="1">
    <citation type="journal article" date="2014" name="Int. J. Syst. Evol. Microbiol.">
        <title>Complete genome sequence of Corynebacterium casei LMG S-19264T (=DSM 44701T), isolated from a smear-ripened cheese.</title>
        <authorList>
            <consortium name="US DOE Joint Genome Institute (JGI-PGF)"/>
            <person name="Walter F."/>
            <person name="Albersmeier A."/>
            <person name="Kalinowski J."/>
            <person name="Ruckert C."/>
        </authorList>
    </citation>
    <scope>NUCLEOTIDE SEQUENCE</scope>
    <source>
        <strain evidence="1">JCM 12580</strain>
    </source>
</reference>
<sequence>MSDDAHELDLYFKEKHSIRMNKELAAYKKKMNIKYDPYIYELKNGQKSLYVYAFNEKQAVFIASQNLFYAEKVRTCDKSELMNYNGKDMTFKSITQNRKAPQILGGF</sequence>